<keyword evidence="3" id="KW-1185">Reference proteome</keyword>
<organism evidence="3 4">
    <name type="scientific">Gekko japonicus</name>
    <name type="common">Schlegel's Japanese gecko</name>
    <dbReference type="NCBI Taxonomy" id="146911"/>
    <lineage>
        <taxon>Eukaryota</taxon>
        <taxon>Metazoa</taxon>
        <taxon>Chordata</taxon>
        <taxon>Craniata</taxon>
        <taxon>Vertebrata</taxon>
        <taxon>Euteleostomi</taxon>
        <taxon>Lepidosauria</taxon>
        <taxon>Squamata</taxon>
        <taxon>Bifurcata</taxon>
        <taxon>Gekkota</taxon>
        <taxon>Gekkonidae</taxon>
        <taxon>Gekkoninae</taxon>
        <taxon>Gekko</taxon>
    </lineage>
</organism>
<dbReference type="PANTHER" id="PTHR21623:SF2">
    <property type="entry name" value="COILED-COIL DOMAIN-CONTAINING PROTEIN 33"/>
    <property type="match status" value="1"/>
</dbReference>
<evidence type="ECO:0000313" key="3">
    <source>
        <dbReference type="Proteomes" id="UP000694871"/>
    </source>
</evidence>
<dbReference type="Proteomes" id="UP000694871">
    <property type="component" value="Unplaced"/>
</dbReference>
<proteinExistence type="predicted"/>
<evidence type="ECO:0000313" key="4">
    <source>
        <dbReference type="RefSeq" id="XP_015267774.1"/>
    </source>
</evidence>
<dbReference type="RefSeq" id="XP_015267774.1">
    <property type="nucleotide sequence ID" value="XM_015412288.1"/>
</dbReference>
<dbReference type="GeneID" id="107111325"/>
<dbReference type="PANTHER" id="PTHR21623">
    <property type="entry name" value="SPERIOLIN-BINDING FACTOR"/>
    <property type="match status" value="1"/>
</dbReference>
<keyword evidence="1" id="KW-0175">Coiled coil</keyword>
<evidence type="ECO:0000256" key="2">
    <source>
        <dbReference type="SAM" id="MobiDB-lite"/>
    </source>
</evidence>
<feature type="region of interest" description="Disordered" evidence="2">
    <location>
        <begin position="1"/>
        <end position="39"/>
    </location>
</feature>
<gene>
    <name evidence="4" type="primary">CCDC33</name>
</gene>
<feature type="coiled-coil region" evidence="1">
    <location>
        <begin position="255"/>
        <end position="282"/>
    </location>
</feature>
<protein>
    <submittedName>
        <fullName evidence="4">Coiled-coil domain-containing protein 33</fullName>
    </submittedName>
</protein>
<sequence length="425" mass="48377">MATLPPSIRSGQFSQLGTDYRQMNRPSRPGTPMNAEGEPVPAAHTACVVVVVVAAATARNATDMANRNADALCTIRMSISRSARQTCSGEWDQLQKDENGFPSHDAVAGVLPDKQIYTRPVLQEVPDVETETFRTAIQRMADDILSLRRHVANLEAENSALRRNLTMHEDVGRVLLEDIDLDVMTRAEIVDRLLGLKQKLTSGAREMAKMKDRVQRLQNELIRKNDREKDLVMLQRAHQQQQIVLRKYQAKIAKMKVLEDAVRQQEKVIERMEKMLEEKMTDRFKDAVRGTEKYPVLGDGWSKDLYSTLMAENTRLREELNKTCYRSSPIILQQQALPDVFSSNSEKLTLLSKLEKAETRIHVLECQLEESARKWGREKQDYASRLLENERGFGPSPSSILLPEFPLAGLDSPSRFRMKTLYPSQ</sequence>
<feature type="coiled-coil region" evidence="1">
    <location>
        <begin position="137"/>
        <end position="171"/>
    </location>
</feature>
<dbReference type="InterPro" id="IPR039889">
    <property type="entry name" value="CCD33"/>
</dbReference>
<name>A0ABM1K237_GEKJA</name>
<accession>A0ABM1K237</accession>
<evidence type="ECO:0000256" key="1">
    <source>
        <dbReference type="SAM" id="Coils"/>
    </source>
</evidence>
<feature type="coiled-coil region" evidence="1">
    <location>
        <begin position="200"/>
        <end position="227"/>
    </location>
</feature>
<reference evidence="4" key="1">
    <citation type="submission" date="2025-08" db="UniProtKB">
        <authorList>
            <consortium name="RefSeq"/>
        </authorList>
    </citation>
    <scope>IDENTIFICATION</scope>
</reference>